<keyword evidence="2" id="KW-1133">Transmembrane helix</keyword>
<evidence type="ECO:0000313" key="3">
    <source>
        <dbReference type="EMBL" id="MBF8184469.1"/>
    </source>
</evidence>
<feature type="transmembrane region" description="Helical" evidence="2">
    <location>
        <begin position="121"/>
        <end position="142"/>
    </location>
</feature>
<gene>
    <name evidence="3" type="ORF">ITP53_01655</name>
</gene>
<reference evidence="3" key="1">
    <citation type="submission" date="2020-11" db="EMBL/GenBank/DDBJ databases">
        <title>Whole-genome analyses of Nonomuraea sp. K274.</title>
        <authorList>
            <person name="Veyisoglu A."/>
        </authorList>
    </citation>
    <scope>NUCLEOTIDE SEQUENCE</scope>
    <source>
        <strain evidence="3">K274</strain>
    </source>
</reference>
<proteinExistence type="predicted"/>
<feature type="transmembrane region" description="Helical" evidence="2">
    <location>
        <begin position="149"/>
        <end position="171"/>
    </location>
</feature>
<keyword evidence="2" id="KW-0812">Transmembrane</keyword>
<feature type="transmembrane region" description="Helical" evidence="2">
    <location>
        <begin position="76"/>
        <end position="101"/>
    </location>
</feature>
<dbReference type="EMBL" id="JADOGI010000002">
    <property type="protein sequence ID" value="MBF8184469.1"/>
    <property type="molecule type" value="Genomic_DNA"/>
</dbReference>
<dbReference type="AlphaFoldDB" id="A0A931A6U5"/>
<evidence type="ECO:0000313" key="4">
    <source>
        <dbReference type="Proteomes" id="UP000605361"/>
    </source>
</evidence>
<protein>
    <submittedName>
        <fullName evidence="3">ABC transporter permease subunit</fullName>
    </submittedName>
</protein>
<organism evidence="3 4">
    <name type="scientific">Nonomuraea cypriaca</name>
    <dbReference type="NCBI Taxonomy" id="1187855"/>
    <lineage>
        <taxon>Bacteria</taxon>
        <taxon>Bacillati</taxon>
        <taxon>Actinomycetota</taxon>
        <taxon>Actinomycetes</taxon>
        <taxon>Streptosporangiales</taxon>
        <taxon>Streptosporangiaceae</taxon>
        <taxon>Nonomuraea</taxon>
    </lineage>
</organism>
<dbReference type="RefSeq" id="WP_195893439.1">
    <property type="nucleotide sequence ID" value="NZ_JADOGI010000002.1"/>
</dbReference>
<comment type="caution">
    <text evidence="3">The sequence shown here is derived from an EMBL/GenBank/DDBJ whole genome shotgun (WGS) entry which is preliminary data.</text>
</comment>
<feature type="transmembrane region" description="Helical" evidence="2">
    <location>
        <begin position="36"/>
        <end position="55"/>
    </location>
</feature>
<keyword evidence="2" id="KW-0472">Membrane</keyword>
<feature type="compositionally biased region" description="Low complexity" evidence="1">
    <location>
        <begin position="183"/>
        <end position="200"/>
    </location>
</feature>
<name>A0A931A6U5_9ACTN</name>
<sequence length="224" mass="22845">MLTSIGFSLYYGLNIAISSEQGRNDFPTDLGAGPTTGLVLTQWAIVALALVMVCSEYSTGNIRSTLQWVPRRSVVLVAKAVVAALVGLVTGWVAGLVGALAGWPAFGGYGVFDGPKLVWDVFATGVVLAGIAVIAVGIAAAVRSAAGTLGVSILVLLLLPMLMDASGVAIVESAVDYLPFAAPSTSSRPRRPTPAGSRPGQITPTGQAPSPGPGECPLPRRAHP</sequence>
<accession>A0A931A6U5</accession>
<feature type="region of interest" description="Disordered" evidence="1">
    <location>
        <begin position="183"/>
        <end position="224"/>
    </location>
</feature>
<evidence type="ECO:0000256" key="2">
    <source>
        <dbReference type="SAM" id="Phobius"/>
    </source>
</evidence>
<evidence type="ECO:0000256" key="1">
    <source>
        <dbReference type="SAM" id="MobiDB-lite"/>
    </source>
</evidence>
<keyword evidence="4" id="KW-1185">Reference proteome</keyword>
<dbReference type="Proteomes" id="UP000605361">
    <property type="component" value="Unassembled WGS sequence"/>
</dbReference>